<dbReference type="Proteomes" id="UP000291289">
    <property type="component" value="Unassembled WGS sequence"/>
</dbReference>
<proteinExistence type="predicted"/>
<evidence type="ECO:0000313" key="2">
    <source>
        <dbReference type="EMBL" id="TCD54007.1"/>
    </source>
</evidence>
<feature type="region of interest" description="Disordered" evidence="1">
    <location>
        <begin position="344"/>
        <end position="408"/>
    </location>
</feature>
<dbReference type="EMBL" id="RXLP01000023">
    <property type="protein sequence ID" value="TCD54007.1"/>
    <property type="molecule type" value="Genomic_DNA"/>
</dbReference>
<gene>
    <name evidence="2" type="ORF">EJ419_06160</name>
</gene>
<dbReference type="NCBIfam" id="TIGR03544">
    <property type="entry name" value="DivI1A_domain"/>
    <property type="match status" value="2"/>
</dbReference>
<keyword evidence="3" id="KW-1185">Reference proteome</keyword>
<accession>A0A4R0QV54</accession>
<dbReference type="RefSeq" id="WP_131284674.1">
    <property type="nucleotide sequence ID" value="NZ_RXLP01000023.1"/>
</dbReference>
<dbReference type="AlphaFoldDB" id="A0A4R0QV54"/>
<feature type="compositionally biased region" description="Polar residues" evidence="1">
    <location>
        <begin position="442"/>
        <end position="461"/>
    </location>
</feature>
<feature type="region of interest" description="Disordered" evidence="1">
    <location>
        <begin position="174"/>
        <end position="195"/>
    </location>
</feature>
<dbReference type="InterPro" id="IPR019933">
    <property type="entry name" value="DivIVA_domain"/>
</dbReference>
<feature type="compositionally biased region" description="Basic and acidic residues" evidence="1">
    <location>
        <begin position="471"/>
        <end position="484"/>
    </location>
</feature>
<feature type="region of interest" description="Disordered" evidence="1">
    <location>
        <begin position="1"/>
        <end position="34"/>
    </location>
</feature>
<feature type="compositionally biased region" description="Basic and acidic residues" evidence="1">
    <location>
        <begin position="426"/>
        <end position="441"/>
    </location>
</feature>
<name>A0A4R0QV54_9BIFI</name>
<dbReference type="InterPro" id="IPR019932">
    <property type="entry name" value="CHP03543"/>
</dbReference>
<evidence type="ECO:0000256" key="1">
    <source>
        <dbReference type="SAM" id="MobiDB-lite"/>
    </source>
</evidence>
<protein>
    <submittedName>
        <fullName evidence="2">DivIVA domain-containing protein</fullName>
    </submittedName>
</protein>
<feature type="compositionally biased region" description="Low complexity" evidence="1">
    <location>
        <begin position="370"/>
        <end position="385"/>
    </location>
</feature>
<dbReference type="OrthoDB" id="3480096at2"/>
<organism evidence="2 3">
    <name type="scientific">Alloscardovia theropitheci</name>
    <dbReference type="NCBI Taxonomy" id="2496842"/>
    <lineage>
        <taxon>Bacteria</taxon>
        <taxon>Bacillati</taxon>
        <taxon>Actinomycetota</taxon>
        <taxon>Actinomycetes</taxon>
        <taxon>Bifidobacteriales</taxon>
        <taxon>Bifidobacteriaceae</taxon>
        <taxon>Alloscardovia</taxon>
    </lineage>
</organism>
<feature type="region of interest" description="Disordered" evidence="1">
    <location>
        <begin position="55"/>
        <end position="76"/>
    </location>
</feature>
<evidence type="ECO:0000313" key="3">
    <source>
        <dbReference type="Proteomes" id="UP000291289"/>
    </source>
</evidence>
<sequence length="484" mass="54017">MADFHTQSEDMQTLDENAVEEHSRNSQSRHIARAPKNQWGYSISQVDEFLNSARTQYEAEEPSATQEEIQNTSFDLEKNGYDTKAVDDALRRLENAVVDKLARWTILNDGTQAWIAQTEQLALTLIARAKREKGKTFTRARRFTPSYDVRQVDSFVRAVVRYIDTQLSLGALGQSVSGQSDNTSTSHRVQDTQPSHFSSQDVELMTFTQRSGHHGYDEAQVDAYLNRIRQVLTRMESTVRVQDIDHLSSVDEYDSAFFENMDSTIDSSLSSLSANNSRYADVQNSDDDDDSFEELEELVEGENDNGNIDIENNGIENDHISDSAVNYAGDFQTPVDGIASLGSMSRQDVEQSEQDMQEDQSSLTVEHEPVASVSLSLPESVESAATAAVPEGSHKETPESSEAYESSDFEAITRTEERMFGALKEDIPQSFVPEHKPERGSTRTNGSVDYSTLMDTGSIQSVPFHLPNLDNDARKNGLGDETKE</sequence>
<comment type="caution">
    <text evidence="2">The sequence shown here is derived from an EMBL/GenBank/DDBJ whole genome shotgun (WGS) entry which is preliminary data.</text>
</comment>
<feature type="compositionally biased region" description="Polar residues" evidence="1">
    <location>
        <begin position="63"/>
        <end position="74"/>
    </location>
</feature>
<reference evidence="2 3" key="1">
    <citation type="submission" date="2018-12" db="EMBL/GenBank/DDBJ databases">
        <title>Alloscrdovia theropitheci sp. nov: a novel taxon from the feces of the bleeding-herat monkey (Theropithecus geleda).</title>
        <authorList>
            <person name="Modesto M."/>
        </authorList>
    </citation>
    <scope>NUCLEOTIDE SEQUENCE [LARGE SCALE GENOMIC DNA]</scope>
    <source>
        <strain evidence="2 3">GLDI4/2</strain>
    </source>
</reference>
<dbReference type="NCBIfam" id="TIGR03543">
    <property type="entry name" value="divI1A_rptt_fam"/>
    <property type="match status" value="1"/>
</dbReference>
<dbReference type="Gene3D" id="6.10.250.660">
    <property type="match status" value="1"/>
</dbReference>
<feature type="region of interest" description="Disordered" evidence="1">
    <location>
        <begin position="426"/>
        <end position="484"/>
    </location>
</feature>